<evidence type="ECO:0000313" key="2">
    <source>
        <dbReference type="EMBL" id="RIL42424.1"/>
    </source>
</evidence>
<reference evidence="2 3" key="1">
    <citation type="journal article" date="2016" name="Front. Microbiol.">
        <title>Comprehensive Phylogenetic Analysis of Bovine Non-aureus Staphylococci Species Based on Whole-Genome Sequencing.</title>
        <authorList>
            <person name="Naushad S."/>
            <person name="Barkema H.W."/>
            <person name="Luby C."/>
            <person name="Condas L.A."/>
            <person name="Nobrega D.B."/>
            <person name="Carson D.A."/>
            <person name="De Buck J."/>
        </authorList>
    </citation>
    <scope>NUCLEOTIDE SEQUENCE [LARGE SCALE GENOMIC DNA]</scope>
    <source>
        <strain evidence="2 3">SNUC 1388</strain>
    </source>
</reference>
<protein>
    <submittedName>
        <fullName evidence="2">Uncharacterized protein</fullName>
    </submittedName>
</protein>
<feature type="chain" id="PRO_5019471849" evidence="1">
    <location>
        <begin position="27"/>
        <end position="156"/>
    </location>
</feature>
<organism evidence="2 3">
    <name type="scientific">Staphylococcus gallinarum</name>
    <dbReference type="NCBI Taxonomy" id="1293"/>
    <lineage>
        <taxon>Bacteria</taxon>
        <taxon>Bacillati</taxon>
        <taxon>Bacillota</taxon>
        <taxon>Bacilli</taxon>
        <taxon>Bacillales</taxon>
        <taxon>Staphylococcaceae</taxon>
        <taxon>Staphylococcus</taxon>
    </lineage>
</organism>
<dbReference type="EMBL" id="QXRZ01000005">
    <property type="protein sequence ID" value="RIL42424.1"/>
    <property type="molecule type" value="Genomic_DNA"/>
</dbReference>
<comment type="caution">
    <text evidence="2">The sequence shown here is derived from an EMBL/GenBank/DDBJ whole genome shotgun (WGS) entry which is preliminary data.</text>
</comment>
<gene>
    <name evidence="2" type="ORF">BUZ01_09545</name>
</gene>
<dbReference type="Proteomes" id="UP000283576">
    <property type="component" value="Unassembled WGS sequence"/>
</dbReference>
<name>A0A418HN83_STAGA</name>
<accession>A0A418HN83</accession>
<feature type="signal peptide" evidence="1">
    <location>
        <begin position="1"/>
        <end position="26"/>
    </location>
</feature>
<dbReference type="AlphaFoldDB" id="A0A418HN83"/>
<sequence>MKNKFISFLALILLITFISSPISVLADEDIESIGILDENINQDELDNLPDYIPENHVQQYEDRNGLVRFIIRGGMKAYKSIKYAPRYPAGFKAAKNGTKHVTVKNKPLLKDLRRIESGKWVKVYKNGYVNGKKVSVHYFKSRSGYVFNVKTKNGWS</sequence>
<evidence type="ECO:0000256" key="1">
    <source>
        <dbReference type="SAM" id="SignalP"/>
    </source>
</evidence>
<evidence type="ECO:0000313" key="3">
    <source>
        <dbReference type="Proteomes" id="UP000283576"/>
    </source>
</evidence>
<proteinExistence type="predicted"/>
<keyword evidence="1" id="KW-0732">Signal</keyword>
<dbReference type="RefSeq" id="WP_119624560.1">
    <property type="nucleotide sequence ID" value="NZ_JAIBNU010000001.1"/>
</dbReference>